<name>A0AAD4D1G3_9FUNG</name>
<feature type="compositionally biased region" description="Polar residues" evidence="1">
    <location>
        <begin position="128"/>
        <end position="138"/>
    </location>
</feature>
<feature type="compositionally biased region" description="Basic and acidic residues" evidence="1">
    <location>
        <begin position="150"/>
        <end position="169"/>
    </location>
</feature>
<sequence length="169" mass="19065">MAKFDTGMKVKTQYERGWDTVMTSAAMAGIDDRILKKVSMRMKNLLSKSANPHYYETEPEGQWATGEDAIDKERKTHLKRGEGGTLGSEGDDRIEERKFVDPMDPDFDPLVMKIRAEYRRTRYLADAQQRNQHETATGSGKGSRAASSQGDDHNDPSHGHDDDDDDGRE</sequence>
<protein>
    <submittedName>
        <fullName evidence="2">Uncharacterized protein</fullName>
    </submittedName>
</protein>
<dbReference type="AlphaFoldDB" id="A0AAD4D1G3"/>
<keyword evidence="3" id="KW-1185">Reference proteome</keyword>
<feature type="region of interest" description="Disordered" evidence="1">
    <location>
        <begin position="124"/>
        <end position="169"/>
    </location>
</feature>
<evidence type="ECO:0000256" key="1">
    <source>
        <dbReference type="SAM" id="MobiDB-lite"/>
    </source>
</evidence>
<evidence type="ECO:0000313" key="3">
    <source>
        <dbReference type="Proteomes" id="UP001194580"/>
    </source>
</evidence>
<dbReference type="Proteomes" id="UP001194580">
    <property type="component" value="Unassembled WGS sequence"/>
</dbReference>
<reference evidence="2" key="1">
    <citation type="journal article" date="2020" name="Fungal Divers.">
        <title>Resolving the Mortierellaceae phylogeny through synthesis of multi-gene phylogenetics and phylogenomics.</title>
        <authorList>
            <person name="Vandepol N."/>
            <person name="Liber J."/>
            <person name="Desiro A."/>
            <person name="Na H."/>
            <person name="Kennedy M."/>
            <person name="Barry K."/>
            <person name="Grigoriev I.V."/>
            <person name="Miller A.N."/>
            <person name="O'Donnell K."/>
            <person name="Stajich J.E."/>
            <person name="Bonito G."/>
        </authorList>
    </citation>
    <scope>NUCLEOTIDE SEQUENCE</scope>
    <source>
        <strain evidence="2">NRRL 28262</strain>
    </source>
</reference>
<dbReference type="EMBL" id="JAAAIL010002732">
    <property type="protein sequence ID" value="KAG0254937.1"/>
    <property type="molecule type" value="Genomic_DNA"/>
</dbReference>
<feature type="region of interest" description="Disordered" evidence="1">
    <location>
        <begin position="50"/>
        <end position="94"/>
    </location>
</feature>
<proteinExistence type="predicted"/>
<feature type="compositionally biased region" description="Basic and acidic residues" evidence="1">
    <location>
        <begin position="69"/>
        <end position="82"/>
    </location>
</feature>
<evidence type="ECO:0000313" key="2">
    <source>
        <dbReference type="EMBL" id="KAG0254937.1"/>
    </source>
</evidence>
<gene>
    <name evidence="2" type="ORF">BGZ95_005905</name>
</gene>
<comment type="caution">
    <text evidence="2">The sequence shown here is derived from an EMBL/GenBank/DDBJ whole genome shotgun (WGS) entry which is preliminary data.</text>
</comment>
<accession>A0AAD4D1G3</accession>
<organism evidence="2 3">
    <name type="scientific">Linnemannia exigua</name>
    <dbReference type="NCBI Taxonomy" id="604196"/>
    <lineage>
        <taxon>Eukaryota</taxon>
        <taxon>Fungi</taxon>
        <taxon>Fungi incertae sedis</taxon>
        <taxon>Mucoromycota</taxon>
        <taxon>Mortierellomycotina</taxon>
        <taxon>Mortierellomycetes</taxon>
        <taxon>Mortierellales</taxon>
        <taxon>Mortierellaceae</taxon>
        <taxon>Linnemannia</taxon>
    </lineage>
</organism>